<organism evidence="1 2">
    <name type="scientific">Vulgatibacter incomptus</name>
    <dbReference type="NCBI Taxonomy" id="1391653"/>
    <lineage>
        <taxon>Bacteria</taxon>
        <taxon>Pseudomonadati</taxon>
        <taxon>Myxococcota</taxon>
        <taxon>Myxococcia</taxon>
        <taxon>Myxococcales</taxon>
        <taxon>Cystobacterineae</taxon>
        <taxon>Vulgatibacteraceae</taxon>
        <taxon>Vulgatibacter</taxon>
    </lineage>
</organism>
<proteinExistence type="predicted"/>
<evidence type="ECO:0000313" key="1">
    <source>
        <dbReference type="EMBL" id="AKU91170.1"/>
    </source>
</evidence>
<protein>
    <submittedName>
        <fullName evidence="1">Uncharacterized protein</fullName>
    </submittedName>
</protein>
<sequence length="174" mass="18668">MTVVEDKRLRVRDASGYEAWFTWPRELPVEVSVGSEARINLMGDWQMIATEAGTLAVLRKDYSFGGRFGAIPGELSEVLLAIQCHFPFPEESPDDCRGPGWGRLFAVVGGFAPLSSPPAPVVVGPGVRAWAGGWFVENHGAIELPGGGTPRCVVEGASRGLITAYTTHGQLTPF</sequence>
<accession>A0A0K1PCC4</accession>
<gene>
    <name evidence="1" type="ORF">AKJ08_1557</name>
</gene>
<dbReference type="Proteomes" id="UP000055590">
    <property type="component" value="Chromosome"/>
</dbReference>
<name>A0A0K1PCC4_9BACT</name>
<dbReference type="AlphaFoldDB" id="A0A0K1PCC4"/>
<keyword evidence="2" id="KW-1185">Reference proteome</keyword>
<evidence type="ECO:0000313" key="2">
    <source>
        <dbReference type="Proteomes" id="UP000055590"/>
    </source>
</evidence>
<dbReference type="KEGG" id="vin:AKJ08_1557"/>
<dbReference type="PATRIC" id="fig|1391653.3.peg.1637"/>
<dbReference type="EMBL" id="CP012332">
    <property type="protein sequence ID" value="AKU91170.1"/>
    <property type="molecule type" value="Genomic_DNA"/>
</dbReference>
<reference evidence="1 2" key="1">
    <citation type="submission" date="2015-08" db="EMBL/GenBank/DDBJ databases">
        <authorList>
            <person name="Babu N.S."/>
            <person name="Beckwith C.J."/>
            <person name="Beseler K.G."/>
            <person name="Brison A."/>
            <person name="Carone J.V."/>
            <person name="Caskin T.P."/>
            <person name="Diamond M."/>
            <person name="Durham M.E."/>
            <person name="Foxe J.M."/>
            <person name="Go M."/>
            <person name="Henderson B.A."/>
            <person name="Jones I.B."/>
            <person name="McGettigan J.A."/>
            <person name="Micheletti S.J."/>
            <person name="Nasrallah M.E."/>
            <person name="Ortiz D."/>
            <person name="Piller C.R."/>
            <person name="Privatt S.R."/>
            <person name="Schneider S.L."/>
            <person name="Sharp S."/>
            <person name="Smith T.C."/>
            <person name="Stanton J.D."/>
            <person name="Ullery H.E."/>
            <person name="Wilson R.J."/>
            <person name="Serrano M.G."/>
            <person name="Buck G."/>
            <person name="Lee V."/>
            <person name="Wang Y."/>
            <person name="Carvalho R."/>
            <person name="Voegtly L."/>
            <person name="Shi R."/>
            <person name="Duckworth R."/>
            <person name="Johnson A."/>
            <person name="Loviza R."/>
            <person name="Walstead R."/>
            <person name="Shah Z."/>
            <person name="Kiflezghi M."/>
            <person name="Wade K."/>
            <person name="Ball S.L."/>
            <person name="Bradley K.W."/>
            <person name="Asai D.J."/>
            <person name="Bowman C.A."/>
            <person name="Russell D.A."/>
            <person name="Pope W.H."/>
            <person name="Jacobs-Sera D."/>
            <person name="Hendrix R.W."/>
            <person name="Hatfull G.F."/>
        </authorList>
    </citation>
    <scope>NUCLEOTIDE SEQUENCE [LARGE SCALE GENOMIC DNA]</scope>
    <source>
        <strain evidence="1 2">DSM 27710</strain>
    </source>
</reference>